<feature type="region of interest" description="Disordered" evidence="1">
    <location>
        <begin position="196"/>
        <end position="233"/>
    </location>
</feature>
<protein>
    <submittedName>
        <fullName evidence="2">Uncharacterized protein</fullName>
    </submittedName>
</protein>
<evidence type="ECO:0000313" key="2">
    <source>
        <dbReference type="EMBL" id="RVD84978.1"/>
    </source>
</evidence>
<gene>
    <name evidence="2" type="ORF">DFL_003313</name>
</gene>
<accession>A0A437A1H5</accession>
<dbReference type="PANTHER" id="PTHR40619">
    <property type="entry name" value="FUNGAL STAND N-TERMINAL GOODBYE DOMAIN-CONTAINING PROTEIN"/>
    <property type="match status" value="1"/>
</dbReference>
<dbReference type="EMBL" id="SAEB01000006">
    <property type="protein sequence ID" value="RVD84978.1"/>
    <property type="molecule type" value="Genomic_DNA"/>
</dbReference>
<sequence>MDNTETRRYVNITASFIDDEMPKVHPAFRSPSRFDNQTAQYKPPPAFKVLEEMLREHFQSKYGIRDQDYSLDEVLTRTNAAGEHYAGGLSKIQKGWLSLGNKAESLKAWLEFLPEEYGLNIVKAGFGVILEMAQESAKNRDQIIDTFRRVNDIVSEIEINKASLDRDKTVRESALDLFGAIADIIIELLKLGPKVNRQDSEESPSPKSKNSMFSPKALKMTKSTKREKPSGNLDELLATTERKAARLQSFINSWRDKTITDTYKTTLEGNRQVSEIRYNTKNVEIQSRKIGQDVKETGSKVEQISETLHQTEADVKHISEAVDQQGSELKQIKVYLERYEELFRTRTSSLSPEELKFLMDEKQQYQDLKSFAEFYFAKQARSSMYTLLVDQIKKEISSNIRRPSSSALRKGRNTESTLPLEGFIMLLASREDPETRETISYDIKSVLGQPHKDIKSILSRVQDFDARSQSQAQSMVQNERFLMWMSNDESDILLVDGNLHSSVSDNLSAMSLFNATFAISMSSIRPEDVFVHFFCGLHTSTRDWFYGPNGLVRSLIIQLLRALDQRGDPNLDFINSKRYVRRLKKHDLDTLCVAVEELINQFPVGTNIYCIIDGISVYDKDYQGLFEGMKIVLGRLQDVIQNDNLESNFKILCTTPGRSTRRVKQLLHPECYLDLTSNNLNIGHISEHSLRTNLPPPSPMSRPRTPNSIWEQEDYSERREPRWN</sequence>
<evidence type="ECO:0000313" key="3">
    <source>
        <dbReference type="Proteomes" id="UP000283090"/>
    </source>
</evidence>
<proteinExistence type="predicted"/>
<dbReference type="RefSeq" id="XP_067490522.1">
    <property type="nucleotide sequence ID" value="XM_067632234.1"/>
</dbReference>
<keyword evidence="3" id="KW-1185">Reference proteome</keyword>
<feature type="compositionally biased region" description="Basic and acidic residues" evidence="1">
    <location>
        <begin position="715"/>
        <end position="724"/>
    </location>
</feature>
<feature type="region of interest" description="Disordered" evidence="1">
    <location>
        <begin position="688"/>
        <end position="724"/>
    </location>
</feature>
<dbReference type="Proteomes" id="UP000283090">
    <property type="component" value="Unassembled WGS sequence"/>
</dbReference>
<dbReference type="VEuPathDB" id="FungiDB:DFL_003313"/>
<dbReference type="OrthoDB" id="5419927at2759"/>
<dbReference type="PANTHER" id="PTHR40619:SF3">
    <property type="entry name" value="FUNGAL STAND N-TERMINAL GOODBYE DOMAIN-CONTAINING PROTEIN"/>
    <property type="match status" value="1"/>
</dbReference>
<reference evidence="2 3" key="1">
    <citation type="submission" date="2019-01" db="EMBL/GenBank/DDBJ databases">
        <title>Intercellular communication is required for trap formation in the nematode-trapping fungus Duddingtonia flagrans.</title>
        <authorList>
            <person name="Youssar L."/>
            <person name="Wernet V."/>
            <person name="Hensel N."/>
            <person name="Hildebrandt H.-G."/>
            <person name="Fischer R."/>
        </authorList>
    </citation>
    <scope>NUCLEOTIDE SEQUENCE [LARGE SCALE GENOMIC DNA]</scope>
    <source>
        <strain evidence="2 3">CBS H-5679</strain>
    </source>
</reference>
<evidence type="ECO:0000256" key="1">
    <source>
        <dbReference type="SAM" id="MobiDB-lite"/>
    </source>
</evidence>
<organism evidence="2 3">
    <name type="scientific">Arthrobotrys flagrans</name>
    <name type="common">Nematode-trapping fungus</name>
    <name type="synonym">Trichothecium flagrans</name>
    <dbReference type="NCBI Taxonomy" id="97331"/>
    <lineage>
        <taxon>Eukaryota</taxon>
        <taxon>Fungi</taxon>
        <taxon>Dikarya</taxon>
        <taxon>Ascomycota</taxon>
        <taxon>Pezizomycotina</taxon>
        <taxon>Orbiliomycetes</taxon>
        <taxon>Orbiliales</taxon>
        <taxon>Orbiliaceae</taxon>
        <taxon>Arthrobotrys</taxon>
    </lineage>
</organism>
<name>A0A437A1H5_ARTFL</name>
<dbReference type="AlphaFoldDB" id="A0A437A1H5"/>
<dbReference type="STRING" id="97331.A0A437A1H5"/>
<comment type="caution">
    <text evidence="2">The sequence shown here is derived from an EMBL/GenBank/DDBJ whole genome shotgun (WGS) entry which is preliminary data.</text>
</comment>
<dbReference type="GeneID" id="93585624"/>